<evidence type="ECO:0000256" key="1">
    <source>
        <dbReference type="ARBA" id="ARBA00004651"/>
    </source>
</evidence>
<proteinExistence type="predicted"/>
<accession>A0A6I3M7A9</accession>
<feature type="transmembrane region" description="Helical" evidence="6">
    <location>
        <begin position="308"/>
        <end position="327"/>
    </location>
</feature>
<keyword evidence="4 6" id="KW-1133">Transmembrane helix</keyword>
<evidence type="ECO:0000256" key="4">
    <source>
        <dbReference type="ARBA" id="ARBA00022989"/>
    </source>
</evidence>
<feature type="transmembrane region" description="Helical" evidence="6">
    <location>
        <begin position="283"/>
        <end position="302"/>
    </location>
</feature>
<evidence type="ECO:0000313" key="8">
    <source>
        <dbReference type="Proteomes" id="UP000433071"/>
    </source>
</evidence>
<keyword evidence="2" id="KW-1003">Cell membrane</keyword>
<evidence type="ECO:0000313" key="7">
    <source>
        <dbReference type="EMBL" id="MTH69379.1"/>
    </source>
</evidence>
<feature type="transmembrane region" description="Helical" evidence="6">
    <location>
        <begin position="253"/>
        <end position="271"/>
    </location>
</feature>
<dbReference type="CDD" id="cd06579">
    <property type="entry name" value="TM_PBP1_transp_AraH_like"/>
    <property type="match status" value="1"/>
</dbReference>
<dbReference type="EMBL" id="WMLB01000027">
    <property type="protein sequence ID" value="MTH69379.1"/>
    <property type="molecule type" value="Genomic_DNA"/>
</dbReference>
<sequence length="341" mass="35152">MTTASVQRDFAQPTPLGTKVLRWVLGETGIGIALLVLIAIFWISAPSFATPQNIANIQTQITLNTILAAGMTFVILVAGIDLSVGSVLALSAMVAGLVITSGLPDPIAITAAIATAVLVGLGCGFVNGFVSVRWMVPSFIVTLGMLNIARGAALQTTNAAAVFGFPASFNAFGTATFLGVPAVFLVALAVIVVGHLVLTRTVFGRMLFAIGNNEESVRLAGHRTSYYKVAAFCISGALAGLAAIIYMTRLHTSSPIIGQGFELNAIAAVIIGGTSLFGGKGSLIGTFLGACLLGVLTNGLLLLGVGDFARQMVTGAVIVFAVIIDYYRDKASTRLAMGLVK</sequence>
<comment type="subcellular location">
    <subcellularLocation>
        <location evidence="1">Cell membrane</location>
        <topology evidence="1">Multi-pass membrane protein</topology>
    </subcellularLocation>
</comment>
<protein>
    <submittedName>
        <fullName evidence="7">ABC transporter permease</fullName>
    </submittedName>
</protein>
<reference evidence="7 8" key="1">
    <citation type="submission" date="2019-11" db="EMBL/GenBank/DDBJ databases">
        <title>Agromyces kandeliae sp. nov., isolated from mangrove soil.</title>
        <authorList>
            <person name="Wang R."/>
        </authorList>
    </citation>
    <scope>NUCLEOTIDE SEQUENCE [LARGE SCALE GENOMIC DNA]</scope>
    <source>
        <strain evidence="7 8">JCM 11433</strain>
    </source>
</reference>
<feature type="transmembrane region" description="Helical" evidence="6">
    <location>
        <begin position="175"/>
        <end position="198"/>
    </location>
</feature>
<feature type="transmembrane region" description="Helical" evidence="6">
    <location>
        <begin position="66"/>
        <end position="95"/>
    </location>
</feature>
<dbReference type="InterPro" id="IPR001851">
    <property type="entry name" value="ABC_transp_permease"/>
</dbReference>
<organism evidence="7 8">
    <name type="scientific">Agromyces bracchium</name>
    <dbReference type="NCBI Taxonomy" id="88376"/>
    <lineage>
        <taxon>Bacteria</taxon>
        <taxon>Bacillati</taxon>
        <taxon>Actinomycetota</taxon>
        <taxon>Actinomycetes</taxon>
        <taxon>Micrococcales</taxon>
        <taxon>Microbacteriaceae</taxon>
        <taxon>Agromyces</taxon>
    </lineage>
</organism>
<dbReference type="Proteomes" id="UP000433071">
    <property type="component" value="Unassembled WGS sequence"/>
</dbReference>
<feature type="transmembrane region" description="Helical" evidence="6">
    <location>
        <begin position="20"/>
        <end position="45"/>
    </location>
</feature>
<feature type="transmembrane region" description="Helical" evidence="6">
    <location>
        <begin position="226"/>
        <end position="247"/>
    </location>
</feature>
<keyword evidence="8" id="KW-1185">Reference proteome</keyword>
<evidence type="ECO:0000256" key="2">
    <source>
        <dbReference type="ARBA" id="ARBA00022475"/>
    </source>
</evidence>
<dbReference type="OrthoDB" id="9808136at2"/>
<dbReference type="GO" id="GO:0022857">
    <property type="term" value="F:transmembrane transporter activity"/>
    <property type="evidence" value="ECO:0007669"/>
    <property type="project" value="InterPro"/>
</dbReference>
<dbReference type="Pfam" id="PF02653">
    <property type="entry name" value="BPD_transp_2"/>
    <property type="match status" value="1"/>
</dbReference>
<dbReference type="RefSeq" id="WP_155052436.1">
    <property type="nucleotide sequence ID" value="NZ_BAAAIB010000009.1"/>
</dbReference>
<comment type="caution">
    <text evidence="7">The sequence shown here is derived from an EMBL/GenBank/DDBJ whole genome shotgun (WGS) entry which is preliminary data.</text>
</comment>
<feature type="transmembrane region" description="Helical" evidence="6">
    <location>
        <begin position="107"/>
        <end position="130"/>
    </location>
</feature>
<dbReference type="AlphaFoldDB" id="A0A6I3M7A9"/>
<evidence type="ECO:0000256" key="6">
    <source>
        <dbReference type="SAM" id="Phobius"/>
    </source>
</evidence>
<name>A0A6I3M7A9_9MICO</name>
<keyword evidence="5 6" id="KW-0472">Membrane</keyword>
<gene>
    <name evidence="7" type="ORF">GJ743_13465</name>
</gene>
<dbReference type="PANTHER" id="PTHR32196:SF72">
    <property type="entry name" value="RIBOSE IMPORT PERMEASE PROTEIN RBSC"/>
    <property type="match status" value="1"/>
</dbReference>
<evidence type="ECO:0000256" key="3">
    <source>
        <dbReference type="ARBA" id="ARBA00022692"/>
    </source>
</evidence>
<keyword evidence="3 6" id="KW-0812">Transmembrane</keyword>
<dbReference type="PANTHER" id="PTHR32196">
    <property type="entry name" value="ABC TRANSPORTER PERMEASE PROTEIN YPHD-RELATED-RELATED"/>
    <property type="match status" value="1"/>
</dbReference>
<evidence type="ECO:0000256" key="5">
    <source>
        <dbReference type="ARBA" id="ARBA00023136"/>
    </source>
</evidence>
<dbReference type="GO" id="GO:0005886">
    <property type="term" value="C:plasma membrane"/>
    <property type="evidence" value="ECO:0007669"/>
    <property type="project" value="UniProtKB-SubCell"/>
</dbReference>